<dbReference type="Proteomes" id="UP000054908">
    <property type="component" value="Unassembled WGS sequence"/>
</dbReference>
<dbReference type="SUPFAM" id="SSF53098">
    <property type="entry name" value="Ribonuclease H-like"/>
    <property type="match status" value="1"/>
</dbReference>
<dbReference type="PATRIC" id="fig|466.6.peg.3343"/>
<dbReference type="Gene3D" id="3.90.350.10">
    <property type="entry name" value="Transposase Inhibitor Protein From Tn5, Chain A, domain 1"/>
    <property type="match status" value="1"/>
</dbReference>
<sequence length="158" mass="18757">MLSQSIPTLLAIEDTTTLSYTHHVKESLGDLGGPKEKSNRGFHAHTTTLMDAEQEKTIGLIAQERWCRDSKERGKKNHRRVRLYTEKESYKWEKNTRELENRLGYKMSDVISVCDREADIFEYIQYKLDHAQRFIVRASHNQKLEEATVIYFRFYRQQ</sequence>
<accession>A0A0W0VWH0</accession>
<comment type="caution">
    <text evidence="1">The sequence shown here is derived from an EMBL/GenBank/DDBJ whole genome shotgun (WGS) entry which is preliminary data.</text>
</comment>
<evidence type="ECO:0000313" key="1">
    <source>
        <dbReference type="EMBL" id="KTD24249.1"/>
    </source>
</evidence>
<organism evidence="1 2">
    <name type="scientific">Legionella maceachernii</name>
    <dbReference type="NCBI Taxonomy" id="466"/>
    <lineage>
        <taxon>Bacteria</taxon>
        <taxon>Pseudomonadati</taxon>
        <taxon>Pseudomonadota</taxon>
        <taxon>Gammaproteobacteria</taxon>
        <taxon>Legionellales</taxon>
        <taxon>Legionellaceae</taxon>
        <taxon>Legionella</taxon>
    </lineage>
</organism>
<dbReference type="AlphaFoldDB" id="A0A0W0VWH0"/>
<evidence type="ECO:0000313" key="2">
    <source>
        <dbReference type="Proteomes" id="UP000054908"/>
    </source>
</evidence>
<dbReference type="EMBL" id="LNYL01000051">
    <property type="protein sequence ID" value="KTD24249.1"/>
    <property type="molecule type" value="Genomic_DNA"/>
</dbReference>
<dbReference type="STRING" id="466.Lmac_3122"/>
<protein>
    <submittedName>
        <fullName evidence="1">Transposase, IS4 family TnpA</fullName>
    </submittedName>
</protein>
<keyword evidence="2" id="KW-1185">Reference proteome</keyword>
<dbReference type="InterPro" id="IPR047768">
    <property type="entry name" value="Tn5p-like"/>
</dbReference>
<gene>
    <name evidence="1" type="ORF">Lmac_3122</name>
</gene>
<reference evidence="1 2" key="1">
    <citation type="submission" date="2015-11" db="EMBL/GenBank/DDBJ databases">
        <title>Genomic analysis of 38 Legionella species identifies large and diverse effector repertoires.</title>
        <authorList>
            <person name="Burstein D."/>
            <person name="Amaro F."/>
            <person name="Zusman T."/>
            <person name="Lifshitz Z."/>
            <person name="Cohen O."/>
            <person name="Gilbert J.A."/>
            <person name="Pupko T."/>
            <person name="Shuman H.A."/>
            <person name="Segal G."/>
        </authorList>
    </citation>
    <scope>NUCLEOTIDE SEQUENCE [LARGE SCALE GENOMIC DNA]</scope>
    <source>
        <strain evidence="1 2">PX-1-G2-E2</strain>
    </source>
</reference>
<dbReference type="InterPro" id="IPR012337">
    <property type="entry name" value="RNaseH-like_sf"/>
</dbReference>
<dbReference type="PANTHER" id="PTHR37319:SF1">
    <property type="entry name" value="TRANSPOSASE TN5 DIMERISATION DOMAIN-CONTAINING PROTEIN"/>
    <property type="match status" value="1"/>
</dbReference>
<name>A0A0W0VWH0_9GAMM</name>
<dbReference type="InterPro" id="IPR054836">
    <property type="entry name" value="Tn5_transposase"/>
</dbReference>
<dbReference type="PANTHER" id="PTHR37319">
    <property type="entry name" value="TRANSPOSASE"/>
    <property type="match status" value="1"/>
</dbReference>
<dbReference type="NCBIfam" id="NF033590">
    <property type="entry name" value="transpos_IS4_3"/>
    <property type="match status" value="1"/>
</dbReference>
<proteinExistence type="predicted"/>